<comment type="caution">
    <text evidence="2">The sequence shown here is derived from an EMBL/GenBank/DDBJ whole genome shotgun (WGS) entry which is preliminary data.</text>
</comment>
<evidence type="ECO:0000313" key="2">
    <source>
        <dbReference type="EMBL" id="PIS14389.1"/>
    </source>
</evidence>
<proteinExistence type="predicted"/>
<accession>A0A2H0WR51</accession>
<dbReference type="Pfam" id="PF19451">
    <property type="entry name" value="DUF5989"/>
    <property type="match status" value="1"/>
</dbReference>
<name>A0A2H0WR51_9BACT</name>
<dbReference type="EMBL" id="PEZI01000060">
    <property type="protein sequence ID" value="PIS14389.1"/>
    <property type="molecule type" value="Genomic_DNA"/>
</dbReference>
<evidence type="ECO:0000256" key="1">
    <source>
        <dbReference type="SAM" id="Phobius"/>
    </source>
</evidence>
<evidence type="ECO:0000313" key="3">
    <source>
        <dbReference type="Proteomes" id="UP000230775"/>
    </source>
</evidence>
<protein>
    <submittedName>
        <fullName evidence="2">Uncharacterized protein</fullName>
    </submittedName>
</protein>
<organism evidence="2 3">
    <name type="scientific">Candidatus Shapirobacteria bacterium CG09_land_8_20_14_0_10_39_12</name>
    <dbReference type="NCBI Taxonomy" id="1974885"/>
    <lineage>
        <taxon>Bacteria</taxon>
        <taxon>Candidatus Shapironibacteriota</taxon>
    </lineage>
</organism>
<reference evidence="3" key="1">
    <citation type="submission" date="2017-09" db="EMBL/GenBank/DDBJ databases">
        <title>Depth-based differentiation of microbial function through sediment-hosted aquifers and enrichment of novel symbionts in the deep terrestrial subsurface.</title>
        <authorList>
            <person name="Probst A.J."/>
            <person name="Ladd B."/>
            <person name="Jarett J.K."/>
            <person name="Geller-Mcgrath D.E."/>
            <person name="Sieber C.M.K."/>
            <person name="Emerson J.B."/>
            <person name="Anantharaman K."/>
            <person name="Thomas B.C."/>
            <person name="Malmstrom R."/>
            <person name="Stieglmeier M."/>
            <person name="Klingl A."/>
            <person name="Woyke T."/>
            <person name="Ryan C.M."/>
            <person name="Banfield J.F."/>
        </authorList>
    </citation>
    <scope>NUCLEOTIDE SEQUENCE [LARGE SCALE GENOMIC DNA]</scope>
</reference>
<feature type="transmembrane region" description="Helical" evidence="1">
    <location>
        <begin position="30"/>
        <end position="60"/>
    </location>
</feature>
<sequence length="63" mass="7382">MTKFISALKEKISRLGIIKEFFYFLKARKVWWLTPIIIFLLVLGILIIFVEGSALAPFIYTLF</sequence>
<dbReference type="Proteomes" id="UP000230775">
    <property type="component" value="Unassembled WGS sequence"/>
</dbReference>
<dbReference type="InterPro" id="IPR046031">
    <property type="entry name" value="DUF5989"/>
</dbReference>
<keyword evidence="1" id="KW-1133">Transmembrane helix</keyword>
<keyword evidence="1" id="KW-0812">Transmembrane</keyword>
<dbReference type="AlphaFoldDB" id="A0A2H0WR51"/>
<gene>
    <name evidence="2" type="ORF">COT64_02885</name>
</gene>
<keyword evidence="1" id="KW-0472">Membrane</keyword>